<accession>A0A2I0HS17</accession>
<dbReference type="EMBL" id="PGOL01005841">
    <property type="protein sequence ID" value="PKI34507.1"/>
    <property type="molecule type" value="Genomic_DNA"/>
</dbReference>
<sequence length="66" mass="6966">MGLRMGFGTGPIADLRIESPAQSRNHIEIGDEDKSSLLPSLLLRSSSSSSSSSTSLQIPAAPRLIQ</sequence>
<dbReference type="AlphaFoldDB" id="A0A2I0HS17"/>
<feature type="non-terminal residue" evidence="2">
    <location>
        <position position="66"/>
    </location>
</feature>
<protein>
    <submittedName>
        <fullName evidence="2">Uncharacterized protein</fullName>
    </submittedName>
</protein>
<name>A0A2I0HS17_PUNGR</name>
<gene>
    <name evidence="2" type="ORF">CRG98_045044</name>
</gene>
<comment type="caution">
    <text evidence="2">The sequence shown here is derived from an EMBL/GenBank/DDBJ whole genome shotgun (WGS) entry which is preliminary data.</text>
</comment>
<dbReference type="Proteomes" id="UP000233551">
    <property type="component" value="Unassembled WGS sequence"/>
</dbReference>
<reference evidence="2 3" key="1">
    <citation type="submission" date="2017-11" db="EMBL/GenBank/DDBJ databases">
        <title>De-novo sequencing of pomegranate (Punica granatum L.) genome.</title>
        <authorList>
            <person name="Akparov Z."/>
            <person name="Amiraslanov A."/>
            <person name="Hajiyeva S."/>
            <person name="Abbasov M."/>
            <person name="Kaur K."/>
            <person name="Hamwieh A."/>
            <person name="Solovyev V."/>
            <person name="Salamov A."/>
            <person name="Braich B."/>
            <person name="Kosarev P."/>
            <person name="Mahmoud A."/>
            <person name="Hajiyev E."/>
            <person name="Babayeva S."/>
            <person name="Izzatullayeva V."/>
            <person name="Mammadov A."/>
            <person name="Mammadov A."/>
            <person name="Sharifova S."/>
            <person name="Ojaghi J."/>
            <person name="Eynullazada K."/>
            <person name="Bayramov B."/>
            <person name="Abdulazimova A."/>
            <person name="Shahmuradov I."/>
        </authorList>
    </citation>
    <scope>NUCLEOTIDE SEQUENCE [LARGE SCALE GENOMIC DNA]</scope>
    <source>
        <strain evidence="3">cv. AG2017</strain>
        <tissue evidence="2">Leaf</tissue>
    </source>
</reference>
<evidence type="ECO:0000313" key="3">
    <source>
        <dbReference type="Proteomes" id="UP000233551"/>
    </source>
</evidence>
<feature type="compositionally biased region" description="Low complexity" evidence="1">
    <location>
        <begin position="43"/>
        <end position="56"/>
    </location>
</feature>
<proteinExistence type="predicted"/>
<keyword evidence="3" id="KW-1185">Reference proteome</keyword>
<organism evidence="2 3">
    <name type="scientific">Punica granatum</name>
    <name type="common">Pomegranate</name>
    <dbReference type="NCBI Taxonomy" id="22663"/>
    <lineage>
        <taxon>Eukaryota</taxon>
        <taxon>Viridiplantae</taxon>
        <taxon>Streptophyta</taxon>
        <taxon>Embryophyta</taxon>
        <taxon>Tracheophyta</taxon>
        <taxon>Spermatophyta</taxon>
        <taxon>Magnoliopsida</taxon>
        <taxon>eudicotyledons</taxon>
        <taxon>Gunneridae</taxon>
        <taxon>Pentapetalae</taxon>
        <taxon>rosids</taxon>
        <taxon>malvids</taxon>
        <taxon>Myrtales</taxon>
        <taxon>Lythraceae</taxon>
        <taxon>Punica</taxon>
    </lineage>
</organism>
<feature type="region of interest" description="Disordered" evidence="1">
    <location>
        <begin position="43"/>
        <end position="66"/>
    </location>
</feature>
<feature type="region of interest" description="Disordered" evidence="1">
    <location>
        <begin position="1"/>
        <end position="24"/>
    </location>
</feature>
<evidence type="ECO:0000313" key="2">
    <source>
        <dbReference type="EMBL" id="PKI34507.1"/>
    </source>
</evidence>
<evidence type="ECO:0000256" key="1">
    <source>
        <dbReference type="SAM" id="MobiDB-lite"/>
    </source>
</evidence>